<dbReference type="PROSITE" id="PS50110">
    <property type="entry name" value="RESPONSE_REGULATORY"/>
    <property type="match status" value="1"/>
</dbReference>
<accession>A0ABR6XGJ4</accession>
<dbReference type="Proteomes" id="UP000637632">
    <property type="component" value="Unassembled WGS sequence"/>
</dbReference>
<evidence type="ECO:0000313" key="4">
    <source>
        <dbReference type="EMBL" id="MBC3812030.1"/>
    </source>
</evidence>
<dbReference type="PANTHER" id="PTHR44591:SF3">
    <property type="entry name" value="RESPONSE REGULATORY DOMAIN-CONTAINING PROTEIN"/>
    <property type="match status" value="1"/>
</dbReference>
<sequence>MTSANLVNILYVEDDSDIQTVAQIALEVVGGFVLKTCSSGSQALSEVKAGFVPDLLLLDVMMPNMDGPTTLAELRQLPVTATTPVVFMTAKVQTSELELYYSLGAIGVIAKPFDPMELSAQVAKLWQERK</sequence>
<evidence type="ECO:0000259" key="3">
    <source>
        <dbReference type="PROSITE" id="PS50110"/>
    </source>
</evidence>
<protein>
    <submittedName>
        <fullName evidence="4">Response regulator</fullName>
    </submittedName>
</protein>
<dbReference type="EMBL" id="JACOFT010000003">
    <property type="protein sequence ID" value="MBC3812030.1"/>
    <property type="molecule type" value="Genomic_DNA"/>
</dbReference>
<reference evidence="4 5" key="1">
    <citation type="submission" date="2020-08" db="EMBL/GenBank/DDBJ databases">
        <title>Novel species isolated from subtropical streams in China.</title>
        <authorList>
            <person name="Lu H."/>
        </authorList>
    </citation>
    <scope>NUCLEOTIDE SEQUENCE [LARGE SCALE GENOMIC DNA]</scope>
    <source>
        <strain evidence="4 5">CCTCC AB 2015119</strain>
    </source>
</reference>
<keyword evidence="5" id="KW-1185">Reference proteome</keyword>
<gene>
    <name evidence="4" type="ORF">H8K26_11295</name>
</gene>
<evidence type="ECO:0000313" key="5">
    <source>
        <dbReference type="Proteomes" id="UP000637632"/>
    </source>
</evidence>
<evidence type="ECO:0000256" key="2">
    <source>
        <dbReference type="PROSITE-ProRule" id="PRU00169"/>
    </source>
</evidence>
<comment type="caution">
    <text evidence="4">The sequence shown here is derived from an EMBL/GenBank/DDBJ whole genome shotgun (WGS) entry which is preliminary data.</text>
</comment>
<proteinExistence type="predicted"/>
<dbReference type="SUPFAM" id="SSF52172">
    <property type="entry name" value="CheY-like"/>
    <property type="match status" value="1"/>
</dbReference>
<feature type="modified residue" description="4-aspartylphosphate" evidence="2">
    <location>
        <position position="59"/>
    </location>
</feature>
<dbReference type="PANTHER" id="PTHR44591">
    <property type="entry name" value="STRESS RESPONSE REGULATOR PROTEIN 1"/>
    <property type="match status" value="1"/>
</dbReference>
<feature type="domain" description="Response regulatory" evidence="3">
    <location>
        <begin position="8"/>
        <end position="126"/>
    </location>
</feature>
<dbReference type="InterPro" id="IPR011006">
    <property type="entry name" value="CheY-like_superfamily"/>
</dbReference>
<organism evidence="4 5">
    <name type="scientific">Undibacterium aquatile</name>
    <dbReference type="NCBI Taxonomy" id="1537398"/>
    <lineage>
        <taxon>Bacteria</taxon>
        <taxon>Pseudomonadati</taxon>
        <taxon>Pseudomonadota</taxon>
        <taxon>Betaproteobacteria</taxon>
        <taxon>Burkholderiales</taxon>
        <taxon>Oxalobacteraceae</taxon>
        <taxon>Undibacterium</taxon>
    </lineage>
</organism>
<name>A0ABR6XGJ4_9BURK</name>
<evidence type="ECO:0000256" key="1">
    <source>
        <dbReference type="ARBA" id="ARBA00022553"/>
    </source>
</evidence>
<dbReference type="Gene3D" id="3.40.50.2300">
    <property type="match status" value="1"/>
</dbReference>
<dbReference type="SMART" id="SM00448">
    <property type="entry name" value="REC"/>
    <property type="match status" value="1"/>
</dbReference>
<keyword evidence="1 2" id="KW-0597">Phosphoprotein</keyword>
<dbReference type="InterPro" id="IPR001789">
    <property type="entry name" value="Sig_transdc_resp-reg_receiver"/>
</dbReference>
<dbReference type="RefSeq" id="WP_186883241.1">
    <property type="nucleotide sequence ID" value="NZ_JACOFT010000003.1"/>
</dbReference>
<dbReference type="InterPro" id="IPR050595">
    <property type="entry name" value="Bact_response_regulator"/>
</dbReference>
<dbReference type="Pfam" id="PF00072">
    <property type="entry name" value="Response_reg"/>
    <property type="match status" value="1"/>
</dbReference>